<protein>
    <submittedName>
        <fullName evidence="1">Uncharacterized protein</fullName>
    </submittedName>
</protein>
<name>A0ACC2ZVP9_9EURO</name>
<gene>
    <name evidence="1" type="ORF">H2198_008994</name>
</gene>
<reference evidence="1" key="1">
    <citation type="submission" date="2022-10" db="EMBL/GenBank/DDBJ databases">
        <title>Culturing micro-colonial fungi from biological soil crusts in the Mojave desert and describing Neophaeococcomyces mojavensis, and introducing the new genera and species Taxawa tesnikishii.</title>
        <authorList>
            <person name="Kurbessoian T."/>
            <person name="Stajich J.E."/>
        </authorList>
    </citation>
    <scope>NUCLEOTIDE SEQUENCE</scope>
    <source>
        <strain evidence="1">JES_112</strain>
    </source>
</reference>
<sequence>MADLLKGDDNRPKCSNCERNGQRCCRTKGQRKFRDGSSAHYEKQFSKDQVWLGFSKNAKIQIVDQTAELENFYSTEEPELLPGIPILTPRPTSSADSTVSAQLSARSAATSQSPSRHGAVILDTMARSPGDVHPASLDNILTFPGHKRRRTDDSTTPTAEVSQYVPIQLPPISQEFQKPYLTRDSPSSLSTGFQVQFSNYASPTEANETRRIEAEYRKLADTEAAAIPAEPLLSPARWKRDFRWPNQYTTQQCMCMFRYYIDHLGPWVSE</sequence>
<evidence type="ECO:0000313" key="2">
    <source>
        <dbReference type="Proteomes" id="UP001172386"/>
    </source>
</evidence>
<accession>A0ACC2ZVP9</accession>
<proteinExistence type="predicted"/>
<dbReference type="EMBL" id="JAPDRQ010000238">
    <property type="protein sequence ID" value="KAJ9651722.1"/>
    <property type="molecule type" value="Genomic_DNA"/>
</dbReference>
<organism evidence="1 2">
    <name type="scientific">Neophaeococcomyces mojaviensis</name>
    <dbReference type="NCBI Taxonomy" id="3383035"/>
    <lineage>
        <taxon>Eukaryota</taxon>
        <taxon>Fungi</taxon>
        <taxon>Dikarya</taxon>
        <taxon>Ascomycota</taxon>
        <taxon>Pezizomycotina</taxon>
        <taxon>Eurotiomycetes</taxon>
        <taxon>Chaetothyriomycetidae</taxon>
        <taxon>Chaetothyriales</taxon>
        <taxon>Chaetothyriales incertae sedis</taxon>
        <taxon>Neophaeococcomyces</taxon>
    </lineage>
</organism>
<evidence type="ECO:0000313" key="1">
    <source>
        <dbReference type="EMBL" id="KAJ9651722.1"/>
    </source>
</evidence>
<comment type="caution">
    <text evidence="1">The sequence shown here is derived from an EMBL/GenBank/DDBJ whole genome shotgun (WGS) entry which is preliminary data.</text>
</comment>
<dbReference type="Proteomes" id="UP001172386">
    <property type="component" value="Unassembled WGS sequence"/>
</dbReference>
<keyword evidence="2" id="KW-1185">Reference proteome</keyword>